<accession>A0A0D5CD46</accession>
<sequence length="243" mass="26695">GIWKGIALDWPGRAPPWRSPTSTRMARTPWPSRSRRPAARRSAWRWTSPTRTPSMPASTRSPPSSARSTSWSRTRASRSSIRSRTTRSRTGRKMQAIHVDGAFLTTKGRAQAHVQGRSRRRGDLHGFGALARGLAAEVGLRDGQARPAGPGARAGQGRREAKSAFARGLPGLRAHAASRQADPRAGQGARHQRGGCHQEGDARQHRRRRVHHGGRRRQDGAVPVGLPERRAHGPSSRRQPRLV</sequence>
<dbReference type="GO" id="GO:0003858">
    <property type="term" value="F:3-hydroxybutyrate dehydrogenase activity"/>
    <property type="evidence" value="ECO:0007669"/>
    <property type="project" value="UniProtKB-EC"/>
</dbReference>
<feature type="compositionally biased region" description="Low complexity" evidence="1">
    <location>
        <begin position="145"/>
        <end position="155"/>
    </location>
</feature>
<feature type="compositionally biased region" description="Basic residues" evidence="1">
    <location>
        <begin position="33"/>
        <end position="43"/>
    </location>
</feature>
<name>A0A0D5CD46_BURGA</name>
<evidence type="ECO:0000256" key="1">
    <source>
        <dbReference type="SAM" id="MobiDB-lite"/>
    </source>
</evidence>
<dbReference type="AlphaFoldDB" id="A0A0D5CD46"/>
<proteinExistence type="predicted"/>
<dbReference type="EC" id="1.1.1.30" evidence="2"/>
<feature type="region of interest" description="Disordered" evidence="1">
    <location>
        <begin position="175"/>
        <end position="243"/>
    </location>
</feature>
<dbReference type="EMBL" id="KP190933">
    <property type="protein sequence ID" value="AJW77543.1"/>
    <property type="molecule type" value="Genomic_DNA"/>
</dbReference>
<keyword evidence="2" id="KW-0560">Oxidoreductase</keyword>
<feature type="region of interest" description="Disordered" evidence="1">
    <location>
        <begin position="1"/>
        <end position="97"/>
    </location>
</feature>
<protein>
    <submittedName>
        <fullName evidence="2">D-beta-hydroxybutyrate dehydrogenase</fullName>
        <ecNumber evidence="2">1.1.1.30</ecNumber>
    </submittedName>
</protein>
<organism evidence="2">
    <name type="scientific">Burkholderia gladioli</name>
    <name type="common">Pseudomonas marginata</name>
    <name type="synonym">Phytomonas marginata</name>
    <dbReference type="NCBI Taxonomy" id="28095"/>
    <lineage>
        <taxon>Bacteria</taxon>
        <taxon>Pseudomonadati</taxon>
        <taxon>Pseudomonadota</taxon>
        <taxon>Betaproteobacteria</taxon>
        <taxon>Burkholderiales</taxon>
        <taxon>Burkholderiaceae</taxon>
        <taxon>Burkholderia</taxon>
    </lineage>
</organism>
<feature type="compositionally biased region" description="Low complexity" evidence="1">
    <location>
        <begin position="44"/>
        <end position="83"/>
    </location>
</feature>
<gene>
    <name evidence="2" type="primary">bdhA</name>
</gene>
<feature type="region of interest" description="Disordered" evidence="1">
    <location>
        <begin position="141"/>
        <end position="162"/>
    </location>
</feature>
<feature type="non-terminal residue" evidence="2">
    <location>
        <position position="1"/>
    </location>
</feature>
<evidence type="ECO:0000313" key="2">
    <source>
        <dbReference type="EMBL" id="AJW77543.1"/>
    </source>
</evidence>
<reference evidence="2" key="1">
    <citation type="submission" date="2014-11" db="EMBL/GenBank/DDBJ databases">
        <authorList>
            <person name="Bhavani P."/>
            <person name="Soumya P."/>
        </authorList>
    </citation>
    <scope>NUCLEOTIDE SEQUENCE</scope>
    <source>
        <strain evidence="2">Adoor Bg</strain>
    </source>
</reference>
<feature type="non-terminal residue" evidence="2">
    <location>
        <position position="243"/>
    </location>
</feature>
<feature type="compositionally biased region" description="Basic residues" evidence="1">
    <location>
        <begin position="204"/>
        <end position="215"/>
    </location>
</feature>